<feature type="compositionally biased region" description="Polar residues" evidence="1">
    <location>
        <begin position="611"/>
        <end position="624"/>
    </location>
</feature>
<dbReference type="AlphaFoldDB" id="A0A7R9D4H1"/>
<sequence>MAVIVMASNTRNKVSGPSLASQTKRGYLATNAGCRHPQMTLDKQAVDKMSVTSQQQSPPPASTPPPDPPVEVVHEIIETGAARKRDEPPALPPRPPPRSRQPPGVDIVEECGGLPIQPCLPPRGTTYSSPMASLVLTDSSQLIADSFEKLPDQIRYPYAEPYDLQKIYVKQRSLLTVKMGGAASLGAHKKGGGRRQATCRFVSRALIWNATPFQRDGHRSSSDESATSSCRQRDVTMQGYPVMQVVEYRVPASEDPAPNPPGGPRHCSPPLSGKSCREANFLSSIHKMKHIYIYLAPRLTARSVLHRSCWLRKYVFLCTACGGLSSLLGALFLTVYFMLRSYTSSLNYFETVPTYVPAAMLIVTGMIVMCLAGRRNRFAYLIKVCGGCCLACAVLCVVVTITTTVIHMNRLQTLRQCVYTQTTQTCTCSSGMVGPTPLDHGEEGLRYAFNSTPDCDVVHGVLYSCLRAMFGLSVIGILVCLFSCMLVYQLLSHEKKKMYWEQLEMRCRYLYRQQRAPHPCSCCDECRYPEPFPWELMEDRYWAPGRVGNFYSPNPGEEGSTRRAPSGWSWRRLPWSRGAPPATANTSNTAAIRITIKLFPRELPVGGDQGFRNTASSPDSQYGFSSHPAPAEGSLDSNIAPYSARETRPSQTLRTAGGPFVTEGSAGYAQHYYMWGPPPPYSNPHSHCNSPARREPRGKVDTNAARLHHLHHHHHHHHCQQNNTTAELRHRQGRGRYDEFSSSSGEGVVNSTDADKGVQVENYVNTSETEMVASGNTTSETTDSSDSKDRLNNTLTTRKVKKRIDITTVKSPTNFPYSPEHQPRSQKSSPSHFIVGNNEVGNMQGINNKQSCQMGDRCHGGSHEMEILTEEAGQFPVSLPPNMNTARGNDGCSVTGNVSPRMRYVAHLQGQDLQGHMLCTKNEPTESEVYFADVSSCCNVSVRNDGQDSSLYDEAVDPRKQRLVMMNVPPSRCIRCLIRIITPIITIDNKM</sequence>
<feature type="compositionally biased region" description="Pro residues" evidence="1">
    <location>
        <begin position="89"/>
        <end position="100"/>
    </location>
</feature>
<keyword evidence="2" id="KW-1133">Transmembrane helix</keyword>
<keyword evidence="2" id="KW-0812">Transmembrane</keyword>
<organism evidence="3">
    <name type="scientific">Timema poppense</name>
    <name type="common">Walking stick</name>
    <dbReference type="NCBI Taxonomy" id="170557"/>
    <lineage>
        <taxon>Eukaryota</taxon>
        <taxon>Metazoa</taxon>
        <taxon>Ecdysozoa</taxon>
        <taxon>Arthropoda</taxon>
        <taxon>Hexapoda</taxon>
        <taxon>Insecta</taxon>
        <taxon>Pterygota</taxon>
        <taxon>Neoptera</taxon>
        <taxon>Polyneoptera</taxon>
        <taxon>Phasmatodea</taxon>
        <taxon>Timematodea</taxon>
        <taxon>Timematoidea</taxon>
        <taxon>Timematidae</taxon>
        <taxon>Timema</taxon>
    </lineage>
</organism>
<feature type="transmembrane region" description="Helical" evidence="2">
    <location>
        <begin position="314"/>
        <end position="339"/>
    </location>
</feature>
<keyword evidence="2" id="KW-0472">Membrane</keyword>
<dbReference type="EMBL" id="OD003011">
    <property type="protein sequence ID" value="CAD7406809.1"/>
    <property type="molecule type" value="Genomic_DNA"/>
</dbReference>
<feature type="transmembrane region" description="Helical" evidence="2">
    <location>
        <begin position="384"/>
        <end position="406"/>
    </location>
</feature>
<feature type="compositionally biased region" description="Basic and acidic residues" evidence="1">
    <location>
        <begin position="72"/>
        <end position="88"/>
    </location>
</feature>
<accession>A0A7R9D4H1</accession>
<dbReference type="PANTHER" id="PTHR39952">
    <property type="entry name" value="FI02073P"/>
    <property type="match status" value="1"/>
</dbReference>
<name>A0A7R9D4H1_TIMPO</name>
<gene>
    <name evidence="3" type="ORF">TPSB3V08_LOCUS5588</name>
</gene>
<feature type="region of interest" description="Disordered" evidence="1">
    <location>
        <begin position="47"/>
        <end position="106"/>
    </location>
</feature>
<evidence type="ECO:0000313" key="3">
    <source>
        <dbReference type="EMBL" id="CAD7406809.1"/>
    </source>
</evidence>
<feature type="compositionally biased region" description="Pro residues" evidence="1">
    <location>
        <begin position="57"/>
        <end position="69"/>
    </location>
</feature>
<feature type="region of interest" description="Disordered" evidence="1">
    <location>
        <begin position="603"/>
        <end position="637"/>
    </location>
</feature>
<proteinExistence type="predicted"/>
<reference evidence="3" key="1">
    <citation type="submission" date="2020-11" db="EMBL/GenBank/DDBJ databases">
        <authorList>
            <person name="Tran Van P."/>
        </authorList>
    </citation>
    <scope>NUCLEOTIDE SEQUENCE</scope>
</reference>
<feature type="compositionally biased region" description="Polar residues" evidence="1">
    <location>
        <begin position="740"/>
        <end position="752"/>
    </location>
</feature>
<dbReference type="PANTHER" id="PTHR39952:SF1">
    <property type="match status" value="1"/>
</dbReference>
<evidence type="ECO:0000256" key="1">
    <source>
        <dbReference type="SAM" id="MobiDB-lite"/>
    </source>
</evidence>
<feature type="transmembrane region" description="Helical" evidence="2">
    <location>
        <begin position="354"/>
        <end position="372"/>
    </location>
</feature>
<evidence type="ECO:0000256" key="2">
    <source>
        <dbReference type="SAM" id="Phobius"/>
    </source>
</evidence>
<feature type="transmembrane region" description="Helical" evidence="2">
    <location>
        <begin position="468"/>
        <end position="491"/>
    </location>
</feature>
<protein>
    <submittedName>
        <fullName evidence="3">Uncharacterized protein</fullName>
    </submittedName>
</protein>
<feature type="region of interest" description="Disordered" evidence="1">
    <location>
        <begin position="731"/>
        <end position="831"/>
    </location>
</feature>